<dbReference type="InterPro" id="IPR003494">
    <property type="entry name" value="SHS2_FtsA"/>
</dbReference>
<dbReference type="PIRSF" id="PIRSF019169">
    <property type="entry name" value="PilM"/>
    <property type="match status" value="1"/>
</dbReference>
<evidence type="ECO:0000313" key="3">
    <source>
        <dbReference type="Proteomes" id="UP000297907"/>
    </source>
</evidence>
<evidence type="ECO:0000313" key="2">
    <source>
        <dbReference type="EMBL" id="TFB96791.1"/>
    </source>
</evidence>
<feature type="domain" description="SHS2" evidence="1">
    <location>
        <begin position="5"/>
        <end position="173"/>
    </location>
</feature>
<sequence length="348" mass="36194">MTASVVGIDIGTAGLRAVEVSDAGRNNPTLVRYHEVQLPDGAVIRGEVVEPNTVAAALKSLWAGGGFKSKKVVLGMGNHRVLARDLTVPKMSIERIRESLPFQAQDMLSVPVADALLDFYPISESDGENGPEIYGLLIAAVKEAVLGNIMAVQIAGLTPVEVDLIPFALSRVINRSSKSDGAVVQIDVGVATTTVAVTLDGVPQFLRLIPAGGGDLTQALALRLDVTPDVAEALKRSLGLGKASNPQQQGAATVISEVTNELLSSLRNTVNYFINTRNHMAVTRIVLTGGGAQLGGFSNALSELTRLPVFTADLAAAVVLGNGVDADALQQTQGAYSVALGLALGSKK</sequence>
<dbReference type="GO" id="GO:0051301">
    <property type="term" value="P:cell division"/>
    <property type="evidence" value="ECO:0007669"/>
    <property type="project" value="InterPro"/>
</dbReference>
<dbReference type="RefSeq" id="WP_134455181.1">
    <property type="nucleotide sequence ID" value="NZ_SOFL01000056.1"/>
</dbReference>
<dbReference type="Gene3D" id="3.30.1490.300">
    <property type="match status" value="1"/>
</dbReference>
<dbReference type="InterPro" id="IPR005883">
    <property type="entry name" value="PilM"/>
</dbReference>
<dbReference type="PANTHER" id="PTHR32432:SF3">
    <property type="entry name" value="ETHANOLAMINE UTILIZATION PROTEIN EUTJ"/>
    <property type="match status" value="1"/>
</dbReference>
<dbReference type="Pfam" id="PF11104">
    <property type="entry name" value="PilM_2"/>
    <property type="match status" value="1"/>
</dbReference>
<dbReference type="InterPro" id="IPR050696">
    <property type="entry name" value="FtsA/MreB"/>
</dbReference>
<name>A0A4R8W1M4_9MICO</name>
<dbReference type="SMART" id="SM00842">
    <property type="entry name" value="FtsA"/>
    <property type="match status" value="1"/>
</dbReference>
<keyword evidence="3" id="KW-1185">Reference proteome</keyword>
<dbReference type="SUPFAM" id="SSF53067">
    <property type="entry name" value="Actin-like ATPase domain"/>
    <property type="match status" value="2"/>
</dbReference>
<dbReference type="Proteomes" id="UP000297907">
    <property type="component" value="Unassembled WGS sequence"/>
</dbReference>
<gene>
    <name evidence="2" type="primary">pilM</name>
    <name evidence="2" type="ORF">E3O42_16770</name>
</gene>
<evidence type="ECO:0000259" key="1">
    <source>
        <dbReference type="SMART" id="SM00842"/>
    </source>
</evidence>
<comment type="caution">
    <text evidence="2">The sequence shown here is derived from an EMBL/GenBank/DDBJ whole genome shotgun (WGS) entry which is preliminary data.</text>
</comment>
<dbReference type="AlphaFoldDB" id="A0A4R8W1M4"/>
<dbReference type="OrthoDB" id="1926201at2"/>
<dbReference type="Gene3D" id="3.30.420.40">
    <property type="match status" value="2"/>
</dbReference>
<proteinExistence type="predicted"/>
<dbReference type="CDD" id="cd24049">
    <property type="entry name" value="ASKHA_NBD_PilM"/>
    <property type="match status" value="1"/>
</dbReference>
<dbReference type="NCBIfam" id="TIGR01175">
    <property type="entry name" value="pilM"/>
    <property type="match status" value="1"/>
</dbReference>
<accession>A0A4R8W1M4</accession>
<reference evidence="2 3" key="1">
    <citation type="submission" date="2019-03" db="EMBL/GenBank/DDBJ databases">
        <title>Genomics of glacier-inhabiting Cryobacterium strains.</title>
        <authorList>
            <person name="Liu Q."/>
            <person name="Xin Y.-H."/>
        </authorList>
    </citation>
    <scope>NUCLEOTIDE SEQUENCE [LARGE SCALE GENOMIC DNA]</scope>
    <source>
        <strain evidence="2 3">RHLS22-1</strain>
    </source>
</reference>
<dbReference type="PANTHER" id="PTHR32432">
    <property type="entry name" value="CELL DIVISION PROTEIN FTSA-RELATED"/>
    <property type="match status" value="1"/>
</dbReference>
<dbReference type="EMBL" id="SOFL01000056">
    <property type="protein sequence ID" value="TFB96791.1"/>
    <property type="molecule type" value="Genomic_DNA"/>
</dbReference>
<dbReference type="InterPro" id="IPR043129">
    <property type="entry name" value="ATPase_NBD"/>
</dbReference>
<protein>
    <submittedName>
        <fullName evidence="2">Type IV pilus assembly protein PilM</fullName>
    </submittedName>
</protein>
<organism evidence="2 3">
    <name type="scientific">Cryobacterium adonitolivorans</name>
    <dbReference type="NCBI Taxonomy" id="1259189"/>
    <lineage>
        <taxon>Bacteria</taxon>
        <taxon>Bacillati</taxon>
        <taxon>Actinomycetota</taxon>
        <taxon>Actinomycetes</taxon>
        <taxon>Micrococcales</taxon>
        <taxon>Microbacteriaceae</taxon>
        <taxon>Cryobacterium</taxon>
    </lineage>
</organism>